<dbReference type="PANTHER" id="PTHR35272:SF3">
    <property type="entry name" value="THIOL:DISULFIDE INTERCHANGE PROTEIN DSBC"/>
    <property type="match status" value="1"/>
</dbReference>
<evidence type="ECO:0000313" key="5">
    <source>
        <dbReference type="Proteomes" id="UP000636949"/>
    </source>
</evidence>
<reference evidence="4" key="2">
    <citation type="submission" date="2020-09" db="EMBL/GenBank/DDBJ databases">
        <authorList>
            <person name="Sun Q."/>
            <person name="Zhou Y."/>
        </authorList>
    </citation>
    <scope>NUCLEOTIDE SEQUENCE</scope>
    <source>
        <strain evidence="4">CGMCC 1.15758</strain>
    </source>
</reference>
<feature type="chain" id="PRO_5035276987" description="Thioredoxin-like fold domain-containing protein" evidence="2">
    <location>
        <begin position="29"/>
        <end position="387"/>
    </location>
</feature>
<evidence type="ECO:0000259" key="3">
    <source>
        <dbReference type="Pfam" id="PF13098"/>
    </source>
</evidence>
<accession>A0A8J3E8M1</accession>
<feature type="signal peptide" evidence="2">
    <location>
        <begin position="1"/>
        <end position="28"/>
    </location>
</feature>
<dbReference type="Pfam" id="PF13098">
    <property type="entry name" value="Thioredoxin_2"/>
    <property type="match status" value="1"/>
</dbReference>
<name>A0A8J3E8M1_9GAMM</name>
<dbReference type="InterPro" id="IPR012336">
    <property type="entry name" value="Thioredoxin-like_fold"/>
</dbReference>
<dbReference type="RefSeq" id="WP_117002082.1">
    <property type="nucleotide sequence ID" value="NZ_BMJS01000005.1"/>
</dbReference>
<dbReference type="EMBL" id="BMJS01000005">
    <property type="protein sequence ID" value="GGF92578.1"/>
    <property type="molecule type" value="Genomic_DNA"/>
</dbReference>
<dbReference type="AlphaFoldDB" id="A0A8J3E8M1"/>
<organism evidence="4 5">
    <name type="scientific">Cysteiniphilum litorale</name>
    <dbReference type="NCBI Taxonomy" id="2056700"/>
    <lineage>
        <taxon>Bacteria</taxon>
        <taxon>Pseudomonadati</taxon>
        <taxon>Pseudomonadota</taxon>
        <taxon>Gammaproteobacteria</taxon>
        <taxon>Thiotrichales</taxon>
        <taxon>Fastidiosibacteraceae</taxon>
        <taxon>Cysteiniphilum</taxon>
    </lineage>
</organism>
<feature type="compositionally biased region" description="Polar residues" evidence="1">
    <location>
        <begin position="205"/>
        <end position="222"/>
    </location>
</feature>
<feature type="domain" description="Thioredoxin-like fold" evidence="3">
    <location>
        <begin position="260"/>
        <end position="376"/>
    </location>
</feature>
<dbReference type="SUPFAM" id="SSF52833">
    <property type="entry name" value="Thioredoxin-like"/>
    <property type="match status" value="1"/>
</dbReference>
<sequence length="387" mass="43365">MMNRRGVFKKVLATCWMLSAGVMHYAYAASPALDAVNGYKDAINDRQQVIVIPDNHSALPKKPSDINRIIPIIGKLKQVFTYLTISDIKPLNINGFYQLNTNSGIIDISTTGEVLLKAKHYLLFNTNNLDLAKPENFIKLIEDNTHLKIIDHNDKGAYNYFLIDKATGITNKNLQNINEIIIGMYVSLDELLAHRGEINGLVLGQQENGNNSTKNNHVMNDQSNDKEKQKQKKLNDAIVWAKHNLTYQTRLKKADGQPLKGTLYVFTDYTCPHCRTLHEHINEFLDNGYSVIYLPLPRKGLNTIVAQNMQKAICATQPLQALNALYSKGLLPDDIKEKSNCTVDVSSYYEWAKEANVTGTPYIIGSNGRTTSGFTTSTSVVDKLGMR</sequence>
<keyword evidence="2" id="KW-0732">Signal</keyword>
<dbReference type="Proteomes" id="UP000636949">
    <property type="component" value="Unassembled WGS sequence"/>
</dbReference>
<protein>
    <recommendedName>
        <fullName evidence="3">Thioredoxin-like fold domain-containing protein</fullName>
    </recommendedName>
</protein>
<reference evidence="4" key="1">
    <citation type="journal article" date="2014" name="Int. J. Syst. Evol. Microbiol.">
        <title>Complete genome sequence of Corynebacterium casei LMG S-19264T (=DSM 44701T), isolated from a smear-ripened cheese.</title>
        <authorList>
            <consortium name="US DOE Joint Genome Institute (JGI-PGF)"/>
            <person name="Walter F."/>
            <person name="Albersmeier A."/>
            <person name="Kalinowski J."/>
            <person name="Ruckert C."/>
        </authorList>
    </citation>
    <scope>NUCLEOTIDE SEQUENCE</scope>
    <source>
        <strain evidence="4">CGMCC 1.15758</strain>
    </source>
</reference>
<keyword evidence="5" id="KW-1185">Reference proteome</keyword>
<evidence type="ECO:0000256" key="1">
    <source>
        <dbReference type="SAM" id="MobiDB-lite"/>
    </source>
</evidence>
<proteinExistence type="predicted"/>
<feature type="region of interest" description="Disordered" evidence="1">
    <location>
        <begin position="204"/>
        <end position="230"/>
    </location>
</feature>
<gene>
    <name evidence="4" type="ORF">GCM10010995_07160</name>
</gene>
<comment type="caution">
    <text evidence="4">The sequence shown here is derived from an EMBL/GenBank/DDBJ whole genome shotgun (WGS) entry which is preliminary data.</text>
</comment>
<dbReference type="OrthoDB" id="12976at2"/>
<dbReference type="Gene3D" id="3.40.30.10">
    <property type="entry name" value="Glutaredoxin"/>
    <property type="match status" value="1"/>
</dbReference>
<dbReference type="InterPro" id="IPR051470">
    <property type="entry name" value="Thiol:disulfide_interchange"/>
</dbReference>
<evidence type="ECO:0000256" key="2">
    <source>
        <dbReference type="SAM" id="SignalP"/>
    </source>
</evidence>
<evidence type="ECO:0000313" key="4">
    <source>
        <dbReference type="EMBL" id="GGF92578.1"/>
    </source>
</evidence>
<dbReference type="PANTHER" id="PTHR35272">
    <property type="entry name" value="THIOL:DISULFIDE INTERCHANGE PROTEIN DSBC-RELATED"/>
    <property type="match status" value="1"/>
</dbReference>
<dbReference type="InterPro" id="IPR036249">
    <property type="entry name" value="Thioredoxin-like_sf"/>
</dbReference>